<dbReference type="InterPro" id="IPR052155">
    <property type="entry name" value="Biofilm_reg_signaling"/>
</dbReference>
<dbReference type="GO" id="GO:0071111">
    <property type="term" value="F:cyclic-guanylate-specific phosphodiesterase activity"/>
    <property type="evidence" value="ECO:0007669"/>
    <property type="project" value="UniProtKB-EC"/>
</dbReference>
<dbReference type="InterPro" id="IPR035919">
    <property type="entry name" value="EAL_sf"/>
</dbReference>
<dbReference type="SMART" id="SM00052">
    <property type="entry name" value="EAL"/>
    <property type="match status" value="1"/>
</dbReference>
<dbReference type="CDD" id="cd01948">
    <property type="entry name" value="EAL"/>
    <property type="match status" value="1"/>
</dbReference>
<keyword evidence="3" id="KW-0472">Membrane</keyword>
<dbReference type="InterPro" id="IPR043128">
    <property type="entry name" value="Rev_trsase/Diguanyl_cyclase"/>
</dbReference>
<reference evidence="6 7" key="1">
    <citation type="submission" date="2016-10" db="EMBL/GenBank/DDBJ databases">
        <authorList>
            <person name="de Groot N.N."/>
        </authorList>
    </citation>
    <scope>NUCLEOTIDE SEQUENCE [LARGE SCALE GENOMIC DNA]</scope>
    <source>
        <strain evidence="6 7">DSM 18438</strain>
    </source>
</reference>
<dbReference type="SUPFAM" id="SSF141868">
    <property type="entry name" value="EAL domain-like"/>
    <property type="match status" value="1"/>
</dbReference>
<dbReference type="InterPro" id="IPR000160">
    <property type="entry name" value="GGDEF_dom"/>
</dbReference>
<dbReference type="RefSeq" id="WP_091957684.1">
    <property type="nucleotide sequence ID" value="NZ_FOLH01000001.1"/>
</dbReference>
<dbReference type="InterPro" id="IPR001633">
    <property type="entry name" value="EAL_dom"/>
</dbReference>
<keyword evidence="3" id="KW-1133">Transmembrane helix</keyword>
<evidence type="ECO:0000313" key="7">
    <source>
        <dbReference type="Proteomes" id="UP000199058"/>
    </source>
</evidence>
<evidence type="ECO:0000259" key="4">
    <source>
        <dbReference type="PROSITE" id="PS50883"/>
    </source>
</evidence>
<dbReference type="Gene3D" id="3.20.20.450">
    <property type="entry name" value="EAL domain"/>
    <property type="match status" value="1"/>
</dbReference>
<dbReference type="EMBL" id="FOLH01000001">
    <property type="protein sequence ID" value="SFB78718.1"/>
    <property type="molecule type" value="Genomic_DNA"/>
</dbReference>
<dbReference type="PANTHER" id="PTHR44757:SF2">
    <property type="entry name" value="BIOFILM ARCHITECTURE MAINTENANCE PROTEIN MBAA"/>
    <property type="match status" value="1"/>
</dbReference>
<organism evidence="6 7">
    <name type="scientific">Marinospirillum celere</name>
    <dbReference type="NCBI Taxonomy" id="1122252"/>
    <lineage>
        <taxon>Bacteria</taxon>
        <taxon>Pseudomonadati</taxon>
        <taxon>Pseudomonadota</taxon>
        <taxon>Gammaproteobacteria</taxon>
        <taxon>Oceanospirillales</taxon>
        <taxon>Oceanospirillaceae</taxon>
        <taxon>Marinospirillum</taxon>
    </lineage>
</organism>
<dbReference type="PROSITE" id="PS50883">
    <property type="entry name" value="EAL"/>
    <property type="match status" value="1"/>
</dbReference>
<dbReference type="Pfam" id="PF00990">
    <property type="entry name" value="GGDEF"/>
    <property type="match status" value="1"/>
</dbReference>
<dbReference type="InterPro" id="IPR035965">
    <property type="entry name" value="PAS-like_dom_sf"/>
</dbReference>
<dbReference type="AlphaFoldDB" id="A0A1I1E0D8"/>
<evidence type="ECO:0000256" key="3">
    <source>
        <dbReference type="SAM" id="Phobius"/>
    </source>
</evidence>
<dbReference type="Gene3D" id="3.30.450.20">
    <property type="entry name" value="PAS domain"/>
    <property type="match status" value="1"/>
</dbReference>
<evidence type="ECO:0000259" key="5">
    <source>
        <dbReference type="PROSITE" id="PS50887"/>
    </source>
</evidence>
<dbReference type="InterPro" id="IPR029787">
    <property type="entry name" value="Nucleotide_cyclase"/>
</dbReference>
<gene>
    <name evidence="6" type="ORF">SAMN05660443_0122</name>
</gene>
<protein>
    <recommendedName>
        <fullName evidence="1">cyclic-guanylate-specific phosphodiesterase</fullName>
        <ecNumber evidence="1">3.1.4.52</ecNumber>
    </recommendedName>
</protein>
<evidence type="ECO:0000256" key="1">
    <source>
        <dbReference type="ARBA" id="ARBA00012282"/>
    </source>
</evidence>
<dbReference type="PROSITE" id="PS50887">
    <property type="entry name" value="GGDEF"/>
    <property type="match status" value="1"/>
</dbReference>
<dbReference type="NCBIfam" id="TIGR00254">
    <property type="entry name" value="GGDEF"/>
    <property type="match status" value="1"/>
</dbReference>
<keyword evidence="2" id="KW-0973">c-di-GMP</keyword>
<dbReference type="Gene3D" id="3.30.70.270">
    <property type="match status" value="1"/>
</dbReference>
<accession>A0A1I1E0D8</accession>
<dbReference type="SUPFAM" id="SSF55785">
    <property type="entry name" value="PYP-like sensor domain (PAS domain)"/>
    <property type="match status" value="1"/>
</dbReference>
<dbReference type="PANTHER" id="PTHR44757">
    <property type="entry name" value="DIGUANYLATE CYCLASE DGCP"/>
    <property type="match status" value="1"/>
</dbReference>
<dbReference type="SMART" id="SM00267">
    <property type="entry name" value="GGDEF"/>
    <property type="match status" value="1"/>
</dbReference>
<dbReference type="FunFam" id="3.20.20.450:FF:000001">
    <property type="entry name" value="Cyclic di-GMP phosphodiesterase yahA"/>
    <property type="match status" value="1"/>
</dbReference>
<dbReference type="Pfam" id="PF00563">
    <property type="entry name" value="EAL"/>
    <property type="match status" value="1"/>
</dbReference>
<dbReference type="SUPFAM" id="SSF55073">
    <property type="entry name" value="Nucleotide cyclase"/>
    <property type="match status" value="1"/>
</dbReference>
<keyword evidence="7" id="KW-1185">Reference proteome</keyword>
<dbReference type="OrthoDB" id="7251575at2"/>
<feature type="domain" description="EAL" evidence="4">
    <location>
        <begin position="505"/>
        <end position="760"/>
    </location>
</feature>
<dbReference type="STRING" id="1122252.SAMN05660443_0122"/>
<evidence type="ECO:0000313" key="6">
    <source>
        <dbReference type="EMBL" id="SFB78718.1"/>
    </source>
</evidence>
<keyword evidence="3" id="KW-0812">Transmembrane</keyword>
<proteinExistence type="predicted"/>
<dbReference type="Proteomes" id="UP000199058">
    <property type="component" value="Unassembled WGS sequence"/>
</dbReference>
<dbReference type="EC" id="3.1.4.52" evidence="1"/>
<feature type="transmembrane region" description="Helical" evidence="3">
    <location>
        <begin position="146"/>
        <end position="174"/>
    </location>
</feature>
<sequence length="761" mass="84008">MQEFNKSLVKCRLCWLVTGAVFAAILLIEAIILLPSYFNYERDRLLALQEAGYQAVKALPELDAAHLEHLVDQTLVEGVRVQTPQGEVTLQSGETLQTRPKPGERLQRIEAGQRTEVIFPAGRLLNEQEVLLRLNTEQVAGELIAFVWRIIGLILLIASVVTVTTLLVLQYLVLGPVLLLRQQMQRASEDQQHYLNYLGTLDRQDELGDLSIEFDRLLQVTAGRLASLARFPDENTQPVMRVDPQGRLLYANKASQPLLDHWQVKTDELLPQQWQQVVLSVLEQNKGHSLEYQLEEQWFAFQLVPFPEAGYINLYGSDITERKAYEESLRHQRNHDQLTNLPNLALFQDRLSQALTRMQAEDKPLAVLALGLKGFAAINGVAGHEAGDQVLKEVAQRLQAQMEPGMTLARIGGDIFGVYLPGYRDLNEVVSLAERMIAAVVPAYQWQGKSLNCDARVGVALYPDDGKDYSSLIAKADLALTSAGGAANQQVSFFVTGLNEQLQKRSQRLEQLKLALQCGELEAWFQPQVDGASGRILGAEALVRWRHPDEGLISPAEFIPLAEETGLVIELGQQVLEQACRQAVLWRQKPGWEAFKIAVNLSTVQLSDSKLVHQVKAVLEATGLPAEALELEITESAVMDNTQEALVVLNQLADLGVSLSVDDFGTGHSSLAYLKSLPVSKIKIDRAFVKDLPDDLQDKALCQAVISIGAALDLKVLAEGVETQAQADLLMHLGCLSFQGYFYGRPSPAAEFSGGSVGQPG</sequence>
<name>A0A1I1E0D8_9GAMM</name>
<evidence type="ECO:0000256" key="2">
    <source>
        <dbReference type="ARBA" id="ARBA00022636"/>
    </source>
</evidence>
<feature type="transmembrane region" description="Helical" evidence="3">
    <location>
        <begin position="12"/>
        <end position="38"/>
    </location>
</feature>
<feature type="domain" description="GGDEF" evidence="5">
    <location>
        <begin position="363"/>
        <end position="496"/>
    </location>
</feature>
<dbReference type="CDD" id="cd01949">
    <property type="entry name" value="GGDEF"/>
    <property type="match status" value="1"/>
</dbReference>